<keyword evidence="4" id="KW-0853">WD repeat</keyword>
<proteinExistence type="inferred from homology"/>
<protein>
    <recommendedName>
        <fullName evidence="8">Arp2/3 complex 41 kDa subunit</fullName>
    </recommendedName>
    <alternativeName>
        <fullName evidence="9">p41-ARC</fullName>
    </alternativeName>
</protein>
<dbReference type="PANTHER" id="PTHR10709">
    <property type="entry name" value="ACTIN-RELATED PROTEIN 2/3 COMPLEX SUBUNIT 1"/>
    <property type="match status" value="1"/>
</dbReference>
<dbReference type="OrthoDB" id="406844at2759"/>
<organism evidence="11 12">
    <name type="scientific">Kipferlia bialata</name>
    <dbReference type="NCBI Taxonomy" id="797122"/>
    <lineage>
        <taxon>Eukaryota</taxon>
        <taxon>Metamonada</taxon>
        <taxon>Carpediemonas-like organisms</taxon>
        <taxon>Kipferlia</taxon>
    </lineage>
</organism>
<feature type="region of interest" description="Disordered" evidence="10">
    <location>
        <begin position="271"/>
        <end position="334"/>
    </location>
</feature>
<evidence type="ECO:0000313" key="12">
    <source>
        <dbReference type="Proteomes" id="UP000265618"/>
    </source>
</evidence>
<dbReference type="GO" id="GO:0005885">
    <property type="term" value="C:Arp2/3 protein complex"/>
    <property type="evidence" value="ECO:0007669"/>
    <property type="project" value="InterPro"/>
</dbReference>
<dbReference type="GO" id="GO:0034314">
    <property type="term" value="P:Arp2/3 complex-mediated actin nucleation"/>
    <property type="evidence" value="ECO:0007669"/>
    <property type="project" value="InterPro"/>
</dbReference>
<evidence type="ECO:0000313" key="11">
    <source>
        <dbReference type="EMBL" id="GIQ87233.1"/>
    </source>
</evidence>
<evidence type="ECO:0000256" key="6">
    <source>
        <dbReference type="ARBA" id="ARBA00023203"/>
    </source>
</evidence>
<comment type="caution">
    <text evidence="11">The sequence shown here is derived from an EMBL/GenBank/DDBJ whole genome shotgun (WGS) entry which is preliminary data.</text>
</comment>
<keyword evidence="6" id="KW-0009">Actin-binding</keyword>
<keyword evidence="12" id="KW-1185">Reference proteome</keyword>
<evidence type="ECO:0000256" key="2">
    <source>
        <dbReference type="ARBA" id="ARBA00006260"/>
    </source>
</evidence>
<gene>
    <name evidence="11" type="ORF">KIPB_009231</name>
</gene>
<dbReference type="SMART" id="SM00320">
    <property type="entry name" value="WD40"/>
    <property type="match status" value="2"/>
</dbReference>
<name>A0A9K3D3N7_9EUKA</name>
<evidence type="ECO:0000256" key="4">
    <source>
        <dbReference type="ARBA" id="ARBA00022574"/>
    </source>
</evidence>
<dbReference type="AlphaFoldDB" id="A0A9K3D3N7"/>
<evidence type="ECO:0000256" key="5">
    <source>
        <dbReference type="ARBA" id="ARBA00022737"/>
    </source>
</evidence>
<accession>A0A9K3D3N7</accession>
<sequence length="334" mass="36701">MWSYTRSKQEPVFTEDTTLKEHLGVVGSIDWSDDGSQIVSVGSDNIVMWKKEGSKWHSEIVYLADLTAVNRASWCRAKIAERKRILVATHKDVYVLSYKEKVAMWATLSEKETATTPTLCASFHPTGSCFAYGTLGGVVGVSSRSYNPKFDGEVDTLPFGLSGKKKREKSKDKAKKEKVKMLEIQVPNRYILDTAFSPSGDVLVYATSGSEVGCIDSQPRDEFSQPEPSTLSLTSLPAARMLFIGEYDWTLLLGCFDGTVHVLRRPHTPGCTQWTADKEPLAPTESAAASPAAPARSGQSSRMSDMLARFQQAELRTQDTGSNGGSPLLKKTDR</sequence>
<evidence type="ECO:0000256" key="1">
    <source>
        <dbReference type="ARBA" id="ARBA00004245"/>
    </source>
</evidence>
<feature type="compositionally biased region" description="Low complexity" evidence="10">
    <location>
        <begin position="281"/>
        <end position="301"/>
    </location>
</feature>
<dbReference type="GO" id="GO:0051015">
    <property type="term" value="F:actin filament binding"/>
    <property type="evidence" value="ECO:0007669"/>
    <property type="project" value="TreeGrafter"/>
</dbReference>
<dbReference type="SUPFAM" id="SSF50978">
    <property type="entry name" value="WD40 repeat-like"/>
    <property type="match status" value="1"/>
</dbReference>
<dbReference type="InterPro" id="IPR015943">
    <property type="entry name" value="WD40/YVTN_repeat-like_dom_sf"/>
</dbReference>
<dbReference type="Pfam" id="PF00400">
    <property type="entry name" value="WD40"/>
    <property type="match status" value="1"/>
</dbReference>
<reference evidence="11 12" key="1">
    <citation type="journal article" date="2018" name="PLoS ONE">
        <title>The draft genome of Kipferlia bialata reveals reductive genome evolution in fornicate parasites.</title>
        <authorList>
            <person name="Tanifuji G."/>
            <person name="Takabayashi S."/>
            <person name="Kume K."/>
            <person name="Takagi M."/>
            <person name="Nakayama T."/>
            <person name="Kamikawa R."/>
            <person name="Inagaki Y."/>
            <person name="Hashimoto T."/>
        </authorList>
    </citation>
    <scope>NUCLEOTIDE SEQUENCE [LARGE SCALE GENOMIC DNA]</scope>
    <source>
        <strain evidence="11">NY0173</strain>
    </source>
</reference>
<dbReference type="Gene3D" id="2.130.10.10">
    <property type="entry name" value="YVTN repeat-like/Quinoprotein amine dehydrogenase"/>
    <property type="match status" value="1"/>
</dbReference>
<evidence type="ECO:0000256" key="3">
    <source>
        <dbReference type="ARBA" id="ARBA00022490"/>
    </source>
</evidence>
<dbReference type="PANTHER" id="PTHR10709:SF2">
    <property type="entry name" value="ACTIN-RELATED PROTEIN 2_3 COMPLEX SUBUNIT"/>
    <property type="match status" value="1"/>
</dbReference>
<dbReference type="Proteomes" id="UP000265618">
    <property type="component" value="Unassembled WGS sequence"/>
</dbReference>
<evidence type="ECO:0000256" key="10">
    <source>
        <dbReference type="SAM" id="MobiDB-lite"/>
    </source>
</evidence>
<evidence type="ECO:0000256" key="9">
    <source>
        <dbReference type="ARBA" id="ARBA00041789"/>
    </source>
</evidence>
<keyword evidence="5" id="KW-0677">Repeat</keyword>
<dbReference type="InterPro" id="IPR001680">
    <property type="entry name" value="WD40_rpt"/>
</dbReference>
<feature type="non-terminal residue" evidence="11">
    <location>
        <position position="1"/>
    </location>
</feature>
<comment type="subcellular location">
    <subcellularLocation>
        <location evidence="1">Cytoplasm</location>
        <location evidence="1">Cytoskeleton</location>
    </subcellularLocation>
</comment>
<keyword evidence="3" id="KW-0963">Cytoplasm</keyword>
<dbReference type="InterPro" id="IPR017383">
    <property type="entry name" value="ARPC1"/>
</dbReference>
<dbReference type="InterPro" id="IPR036322">
    <property type="entry name" value="WD40_repeat_dom_sf"/>
</dbReference>
<evidence type="ECO:0000256" key="7">
    <source>
        <dbReference type="ARBA" id="ARBA00023212"/>
    </source>
</evidence>
<evidence type="ECO:0000256" key="8">
    <source>
        <dbReference type="ARBA" id="ARBA00041244"/>
    </source>
</evidence>
<comment type="similarity">
    <text evidence="2">Belongs to the WD repeat ARPC1 family.</text>
</comment>
<keyword evidence="7" id="KW-0206">Cytoskeleton</keyword>
<dbReference type="EMBL" id="BDIP01003075">
    <property type="protein sequence ID" value="GIQ87233.1"/>
    <property type="molecule type" value="Genomic_DNA"/>
</dbReference>